<name>A0ABX7Y5V8_9ACTN</name>
<dbReference type="InterPro" id="IPR036737">
    <property type="entry name" value="OmpA-like_sf"/>
</dbReference>
<feature type="domain" description="OmpA-like" evidence="3">
    <location>
        <begin position="123"/>
        <end position="240"/>
    </location>
</feature>
<dbReference type="PANTHER" id="PTHR30329:SF20">
    <property type="entry name" value="EXPORTED PROTEIN"/>
    <property type="match status" value="1"/>
</dbReference>
<dbReference type="Proteomes" id="UP000678513">
    <property type="component" value="Chromosome"/>
</dbReference>
<evidence type="ECO:0000256" key="1">
    <source>
        <dbReference type="PROSITE-ProRule" id="PRU00473"/>
    </source>
</evidence>
<protein>
    <submittedName>
        <fullName evidence="4">OmpA family protein</fullName>
    </submittedName>
</protein>
<dbReference type="EMBL" id="CP072384">
    <property type="protein sequence ID" value="QUC08202.1"/>
    <property type="molecule type" value="Genomic_DNA"/>
</dbReference>
<dbReference type="Pfam" id="PF00691">
    <property type="entry name" value="OmpA"/>
    <property type="match status" value="1"/>
</dbReference>
<dbReference type="PANTHER" id="PTHR30329">
    <property type="entry name" value="STATOR ELEMENT OF FLAGELLAR MOTOR COMPLEX"/>
    <property type="match status" value="1"/>
</dbReference>
<dbReference type="InterPro" id="IPR050330">
    <property type="entry name" value="Bact_OuterMem_StrucFunc"/>
</dbReference>
<feature type="region of interest" description="Disordered" evidence="2">
    <location>
        <begin position="86"/>
        <end position="144"/>
    </location>
</feature>
<dbReference type="RefSeq" id="WP_212323811.1">
    <property type="nucleotide sequence ID" value="NZ_AP024463.1"/>
</dbReference>
<sequence length="240" mass="24755">MKGTVVAVAAGLTALVAISAVGGTLLVEHTLTQEASRVLAAEGVDATVTFSGLSATVASSNQEQLRKAVNLVLDVPGVVRVEADAASLPAASPSQSTPAPTPTTADTPEATASPTPSPSPSPTPTTGEMPNPVVHFEGGEADVPSGQRSKIVELALWLQANPDVTIEVDGHTDNGRSPAFRKELSEKRAQRVVDALVAAGANRDQLVPVGKADTEPTQSNATEEGQEANRRVTFVRRGER</sequence>
<evidence type="ECO:0000313" key="5">
    <source>
        <dbReference type="Proteomes" id="UP000678513"/>
    </source>
</evidence>
<keyword evidence="1" id="KW-0472">Membrane</keyword>
<evidence type="ECO:0000313" key="4">
    <source>
        <dbReference type="EMBL" id="QUC08202.1"/>
    </source>
</evidence>
<organism evidence="4 5">
    <name type="scientific">Arachnia rubra</name>
    <dbReference type="NCBI Taxonomy" id="1547448"/>
    <lineage>
        <taxon>Bacteria</taxon>
        <taxon>Bacillati</taxon>
        <taxon>Actinomycetota</taxon>
        <taxon>Actinomycetes</taxon>
        <taxon>Propionibacteriales</taxon>
        <taxon>Propionibacteriaceae</taxon>
        <taxon>Arachnia</taxon>
    </lineage>
</organism>
<evidence type="ECO:0000256" key="2">
    <source>
        <dbReference type="SAM" id="MobiDB-lite"/>
    </source>
</evidence>
<reference evidence="4 5" key="1">
    <citation type="submission" date="2021-03" db="EMBL/GenBank/DDBJ databases">
        <title>Human Oral Microbial Genomes.</title>
        <authorList>
            <person name="Johnston C.D."/>
            <person name="Chen T."/>
            <person name="Dewhirst F.E."/>
        </authorList>
    </citation>
    <scope>NUCLEOTIDE SEQUENCE [LARGE SCALE GENOMIC DNA]</scope>
    <source>
        <strain evidence="4 5">DSMZ 100122</strain>
    </source>
</reference>
<dbReference type="SUPFAM" id="SSF103088">
    <property type="entry name" value="OmpA-like"/>
    <property type="match status" value="1"/>
</dbReference>
<feature type="compositionally biased region" description="Low complexity" evidence="2">
    <location>
        <begin position="86"/>
        <end position="114"/>
    </location>
</feature>
<evidence type="ECO:0000259" key="3">
    <source>
        <dbReference type="PROSITE" id="PS51123"/>
    </source>
</evidence>
<feature type="region of interest" description="Disordered" evidence="2">
    <location>
        <begin position="207"/>
        <end position="240"/>
    </location>
</feature>
<dbReference type="PROSITE" id="PS51123">
    <property type="entry name" value="OMPA_2"/>
    <property type="match status" value="1"/>
</dbReference>
<dbReference type="InterPro" id="IPR006665">
    <property type="entry name" value="OmpA-like"/>
</dbReference>
<dbReference type="Gene3D" id="3.30.1330.60">
    <property type="entry name" value="OmpA-like domain"/>
    <property type="match status" value="1"/>
</dbReference>
<proteinExistence type="predicted"/>
<keyword evidence="5" id="KW-1185">Reference proteome</keyword>
<dbReference type="CDD" id="cd07185">
    <property type="entry name" value="OmpA_C-like"/>
    <property type="match status" value="1"/>
</dbReference>
<gene>
    <name evidence="4" type="ORF">J5A65_00115</name>
</gene>
<accession>A0ABX7Y5V8</accession>